<dbReference type="EMBL" id="LT629688">
    <property type="protein sequence ID" value="SDD25073.1"/>
    <property type="molecule type" value="Genomic_DNA"/>
</dbReference>
<evidence type="ECO:0000313" key="1">
    <source>
        <dbReference type="EMBL" id="SDD25073.1"/>
    </source>
</evidence>
<accession>A0A1G6T7U6</accession>
<proteinExistence type="predicted"/>
<evidence type="ECO:0000313" key="2">
    <source>
        <dbReference type="Proteomes" id="UP000198546"/>
    </source>
</evidence>
<dbReference type="Proteomes" id="UP000198546">
    <property type="component" value="Chromosome i"/>
</dbReference>
<protein>
    <submittedName>
        <fullName evidence="1">Uncharacterized protein</fullName>
    </submittedName>
</protein>
<dbReference type="AlphaFoldDB" id="A0A1G6T7U6"/>
<reference evidence="1 2" key="1">
    <citation type="submission" date="2016-10" db="EMBL/GenBank/DDBJ databases">
        <authorList>
            <person name="de Groot N.N."/>
        </authorList>
    </citation>
    <scope>NUCLEOTIDE SEQUENCE [LARGE SCALE GENOMIC DNA]</scope>
    <source>
        <strain evidence="1 2">MON 2.2</strain>
    </source>
</reference>
<organism evidence="1 2">
    <name type="scientific">Auraticoccus monumenti</name>
    <dbReference type="NCBI Taxonomy" id="675864"/>
    <lineage>
        <taxon>Bacteria</taxon>
        <taxon>Bacillati</taxon>
        <taxon>Actinomycetota</taxon>
        <taxon>Actinomycetes</taxon>
        <taxon>Propionibacteriales</taxon>
        <taxon>Propionibacteriaceae</taxon>
        <taxon>Auraticoccus</taxon>
    </lineage>
</organism>
<name>A0A1G6T7U6_9ACTN</name>
<keyword evidence="2" id="KW-1185">Reference proteome</keyword>
<gene>
    <name evidence="1" type="ORF">SAMN04489747_0549</name>
</gene>
<sequence length="134" mass="14619">MADALYLGGGSPDPSAQLKPYFSGPYLNLLEMNLRQYHDENLEQTGAPQLAALVFRSQETQVRDGLERAQFEACLDFSDVAVKDAGGEVIERGFDLSIDTVDMVREQGGEWKAHDVSSRSVDQFEGTGCAGDAE</sequence>